<sequence length="145" mass="15918">MPLAFPQLLPLPVEGSRYVVRWQSGPGPEVATPPVLPLAFEPHLYLRPEHQALQRFAGEQLTFYLEDQARQLTVAQLHVAADAAQGWGYSPWQAPFGAVQLVPELPAAVLRAFLEQVHAELATRGWTACVCAVTRLSTTRPVAPC</sequence>
<evidence type="ECO:0000313" key="2">
    <source>
        <dbReference type="Proteomes" id="UP000831785"/>
    </source>
</evidence>
<dbReference type="RefSeq" id="WP_244714537.1">
    <property type="nucleotide sequence ID" value="NZ_CP095049.1"/>
</dbReference>
<protein>
    <submittedName>
        <fullName evidence="1">Uncharacterized protein</fullName>
    </submittedName>
</protein>
<evidence type="ECO:0000313" key="1">
    <source>
        <dbReference type="EMBL" id="UOQ51327.1"/>
    </source>
</evidence>
<proteinExistence type="predicted"/>
<dbReference type="EMBL" id="CP095049">
    <property type="protein sequence ID" value="UOQ51327.1"/>
    <property type="molecule type" value="Genomic_DNA"/>
</dbReference>
<reference evidence="1 2" key="1">
    <citation type="submission" date="2022-04" db="EMBL/GenBank/DDBJ databases">
        <title>Hymenobacter sp. isolated from the air.</title>
        <authorList>
            <person name="Won M."/>
            <person name="Lee C.-M."/>
            <person name="Woen H.-Y."/>
            <person name="Kwon S.-W."/>
        </authorList>
    </citation>
    <scope>NUCLEOTIDE SEQUENCE [LARGE SCALE GENOMIC DNA]</scope>
    <source>
        <strain evidence="2">5116 S-27</strain>
    </source>
</reference>
<keyword evidence="2" id="KW-1185">Reference proteome</keyword>
<gene>
    <name evidence="1" type="ORF">MUN80_16355</name>
</gene>
<name>A0ABY4F5D0_9BACT</name>
<dbReference type="Proteomes" id="UP000831785">
    <property type="component" value="Chromosome"/>
</dbReference>
<organism evidence="1 2">
    <name type="scientific">Hymenobacter cellulosivorans</name>
    <dbReference type="NCBI Taxonomy" id="2932249"/>
    <lineage>
        <taxon>Bacteria</taxon>
        <taxon>Pseudomonadati</taxon>
        <taxon>Bacteroidota</taxon>
        <taxon>Cytophagia</taxon>
        <taxon>Cytophagales</taxon>
        <taxon>Hymenobacteraceae</taxon>
        <taxon>Hymenobacter</taxon>
    </lineage>
</organism>
<accession>A0ABY4F5D0</accession>